<accession>A0ABY4QK09</accession>
<evidence type="ECO:0000313" key="1">
    <source>
        <dbReference type="EMBL" id="UQX10176.1"/>
    </source>
</evidence>
<protein>
    <submittedName>
        <fullName evidence="1">Uncharacterized protein</fullName>
    </submittedName>
</protein>
<proteinExistence type="predicted"/>
<dbReference type="EMBL" id="CP097320">
    <property type="protein sequence ID" value="UQX10176.1"/>
    <property type="molecule type" value="Genomic_DNA"/>
</dbReference>
<name>A0ABY4QK09_9MYCO</name>
<gene>
    <name evidence="1" type="ORF">M5I08_18595</name>
</gene>
<reference evidence="1" key="1">
    <citation type="submission" date="2022-05" db="EMBL/GenBank/DDBJ databases">
        <title>A methanotrophic Mycobacterium dominates a cave microbial ecosystem.</title>
        <authorList>
            <person name="Van Spanning R.J.M."/>
            <person name="Guan Q."/>
            <person name="Melkonian C."/>
            <person name="Gallant J."/>
            <person name="Polerecky L."/>
            <person name="Flot J.-F."/>
            <person name="Brandt B.W."/>
            <person name="Braster M."/>
            <person name="Iturbe Espinoza P."/>
            <person name="Aerts J."/>
            <person name="Meima-Franke M."/>
            <person name="Piersma S.R."/>
            <person name="Bunduc C."/>
            <person name="Ummels R."/>
            <person name="Pain A."/>
            <person name="Fleming E.J."/>
            <person name="van der Wel N."/>
            <person name="Gherman V.D."/>
            <person name="Sarbu S.M."/>
            <person name="Bodelier P.L.E."/>
            <person name="Bitter W."/>
        </authorList>
    </citation>
    <scope>NUCLEOTIDE SEQUENCE</scope>
    <source>
        <strain evidence="1">Sulfur Cave</strain>
    </source>
</reference>
<organism evidence="1 2">
    <name type="scientific">Candidatus Mycobacterium methanotrophicum</name>
    <dbReference type="NCBI Taxonomy" id="2943498"/>
    <lineage>
        <taxon>Bacteria</taxon>
        <taxon>Bacillati</taxon>
        <taxon>Actinomycetota</taxon>
        <taxon>Actinomycetes</taxon>
        <taxon>Mycobacteriales</taxon>
        <taxon>Mycobacteriaceae</taxon>
        <taxon>Mycobacterium</taxon>
    </lineage>
</organism>
<evidence type="ECO:0000313" key="2">
    <source>
        <dbReference type="Proteomes" id="UP001056610"/>
    </source>
</evidence>
<dbReference type="Proteomes" id="UP001056610">
    <property type="component" value="Chromosome"/>
</dbReference>
<dbReference type="RefSeq" id="WP_219065437.1">
    <property type="nucleotide sequence ID" value="NZ_CAJUXY010000001.1"/>
</dbReference>
<sequence length="82" mass="9001">MSRSLALRWVGERRTFAQDMSIPPVSRGQIAAAYRFLSPHQAAVLDAATDHLLAGTRVVRCVDGLLSENARHDAVGRYHETG</sequence>
<keyword evidence="2" id="KW-1185">Reference proteome</keyword>